<evidence type="ECO:0000256" key="1">
    <source>
        <dbReference type="SAM" id="MobiDB-lite"/>
    </source>
</evidence>
<evidence type="ECO:0000313" key="2">
    <source>
        <dbReference type="EMBL" id="KAF6176583.1"/>
    </source>
</evidence>
<comment type="caution">
    <text evidence="2">The sequence shown here is derived from an EMBL/GenBank/DDBJ whole genome shotgun (WGS) entry which is preliminary data.</text>
</comment>
<feature type="compositionally biased region" description="Basic and acidic residues" evidence="1">
    <location>
        <begin position="24"/>
        <end position="37"/>
    </location>
</feature>
<feature type="compositionally biased region" description="Polar residues" evidence="1">
    <location>
        <begin position="267"/>
        <end position="276"/>
    </location>
</feature>
<name>A0A7J7PB51_9MAGN</name>
<accession>A0A7J7PB51</accession>
<feature type="region of interest" description="Disordered" evidence="1">
    <location>
        <begin position="1"/>
        <end position="93"/>
    </location>
</feature>
<sequence>MGRYRSRSRSLSPRRSRSPPRRKRYDDPRDRVRDTNRSHRGGRTAGPSGLLVRNISLDANDRHGGHRRRSPPRSPRRRYRSYSRSPSPARRDSSNSFLAKSYVLFSPVFGKKCMYYNSACTTQMLRFFSICLVLTWMSSTYSELPFDLVYSQASYLIRELEVRGGRDDYYSPRRSVSRSPSPRRSISRSLSLRKPISHSPSRRKPISRSPSPRKPTSRSPSLRKPISRSLSPRKEIQRSPSPLPRRPISRSPPRGKHHTVEGRLRSPRQNGRSISRSRSYRNLGLHAIRIGRVFCRKEIPQPIPLVYRESLWLLVCHGSLTLLVIVSFLCGQWPIFQGTPIQKINYFITVGAYDYLLRFATFACGSRARNAIIYVEIFCCDRPNPILQVISSIYILILMEVAQISYLGDNCP</sequence>
<feature type="compositionally biased region" description="Low complexity" evidence="1">
    <location>
        <begin position="172"/>
        <end position="199"/>
    </location>
</feature>
<feature type="compositionally biased region" description="Basic residues" evidence="1">
    <location>
        <begin position="1"/>
        <end position="23"/>
    </location>
</feature>
<protein>
    <submittedName>
        <fullName evidence="2">Uncharacterized protein</fullName>
    </submittedName>
</protein>
<proteinExistence type="predicted"/>
<feature type="compositionally biased region" description="Basic residues" evidence="1">
    <location>
        <begin position="64"/>
        <end position="81"/>
    </location>
</feature>
<reference evidence="2 3" key="1">
    <citation type="journal article" date="2020" name="IScience">
        <title>Genome Sequencing of the Endangered Kingdonia uniflora (Circaeasteraceae, Ranunculales) Reveals Potential Mechanisms of Evolutionary Specialization.</title>
        <authorList>
            <person name="Sun Y."/>
            <person name="Deng T."/>
            <person name="Zhang A."/>
            <person name="Moore M.J."/>
            <person name="Landis J.B."/>
            <person name="Lin N."/>
            <person name="Zhang H."/>
            <person name="Zhang X."/>
            <person name="Huang J."/>
            <person name="Zhang X."/>
            <person name="Sun H."/>
            <person name="Wang H."/>
        </authorList>
    </citation>
    <scope>NUCLEOTIDE SEQUENCE [LARGE SCALE GENOMIC DNA]</scope>
    <source>
        <strain evidence="2">TB1705</strain>
        <tissue evidence="2">Leaf</tissue>
    </source>
</reference>
<keyword evidence="3" id="KW-1185">Reference proteome</keyword>
<dbReference type="OrthoDB" id="5977743at2759"/>
<dbReference type="Proteomes" id="UP000541444">
    <property type="component" value="Unassembled WGS sequence"/>
</dbReference>
<gene>
    <name evidence="2" type="ORF">GIB67_034445</name>
</gene>
<feature type="region of interest" description="Disordered" evidence="1">
    <location>
        <begin position="167"/>
        <end position="276"/>
    </location>
</feature>
<evidence type="ECO:0000313" key="3">
    <source>
        <dbReference type="Proteomes" id="UP000541444"/>
    </source>
</evidence>
<dbReference type="AlphaFoldDB" id="A0A7J7PB51"/>
<organism evidence="2 3">
    <name type="scientific">Kingdonia uniflora</name>
    <dbReference type="NCBI Taxonomy" id="39325"/>
    <lineage>
        <taxon>Eukaryota</taxon>
        <taxon>Viridiplantae</taxon>
        <taxon>Streptophyta</taxon>
        <taxon>Embryophyta</taxon>
        <taxon>Tracheophyta</taxon>
        <taxon>Spermatophyta</taxon>
        <taxon>Magnoliopsida</taxon>
        <taxon>Ranunculales</taxon>
        <taxon>Circaeasteraceae</taxon>
        <taxon>Kingdonia</taxon>
    </lineage>
</organism>
<dbReference type="EMBL" id="JACGCM010000067">
    <property type="protein sequence ID" value="KAF6176583.1"/>
    <property type="molecule type" value="Genomic_DNA"/>
</dbReference>